<evidence type="ECO:0000313" key="4">
    <source>
        <dbReference type="Proteomes" id="UP000326852"/>
    </source>
</evidence>
<evidence type="ECO:0000259" key="2">
    <source>
        <dbReference type="Pfam" id="PF02698"/>
    </source>
</evidence>
<keyword evidence="4" id="KW-1185">Reference proteome</keyword>
<evidence type="ECO:0000313" key="3">
    <source>
        <dbReference type="EMBL" id="KAD4007158.1"/>
    </source>
</evidence>
<dbReference type="AlphaFoldDB" id="A0A5N6MRS5"/>
<keyword evidence="1" id="KW-1133">Transmembrane helix</keyword>
<dbReference type="EMBL" id="VTFX01000002">
    <property type="protein sequence ID" value="KAD4007158.1"/>
    <property type="molecule type" value="Genomic_DNA"/>
</dbReference>
<gene>
    <name evidence="3" type="ORF">GD627_06230</name>
</gene>
<feature type="transmembrane region" description="Helical" evidence="1">
    <location>
        <begin position="86"/>
        <end position="105"/>
    </location>
</feature>
<keyword evidence="1" id="KW-0812">Transmembrane</keyword>
<dbReference type="CDD" id="cd06259">
    <property type="entry name" value="YdcF-like"/>
    <property type="match status" value="1"/>
</dbReference>
<accession>A0A5N6MRS5</accession>
<dbReference type="Pfam" id="PF02698">
    <property type="entry name" value="DUF218"/>
    <property type="match status" value="1"/>
</dbReference>
<organism evidence="3 4">
    <name type="scientific">Arthrobacter yangruifuii</name>
    <dbReference type="NCBI Taxonomy" id="2606616"/>
    <lineage>
        <taxon>Bacteria</taxon>
        <taxon>Bacillati</taxon>
        <taxon>Actinomycetota</taxon>
        <taxon>Actinomycetes</taxon>
        <taxon>Micrococcales</taxon>
        <taxon>Micrococcaceae</taxon>
        <taxon>Arthrobacter</taxon>
    </lineage>
</organism>
<proteinExistence type="predicted"/>
<comment type="caution">
    <text evidence="3">The sequence shown here is derived from an EMBL/GenBank/DDBJ whole genome shotgun (WGS) entry which is preliminary data.</text>
</comment>
<keyword evidence="1" id="KW-0472">Membrane</keyword>
<dbReference type="Proteomes" id="UP000326852">
    <property type="component" value="Unassembled WGS sequence"/>
</dbReference>
<feature type="domain" description="DUF218" evidence="2">
    <location>
        <begin position="117"/>
        <end position="220"/>
    </location>
</feature>
<dbReference type="InterPro" id="IPR003848">
    <property type="entry name" value="DUF218"/>
</dbReference>
<name>A0A5N6MRS5_9MICC</name>
<evidence type="ECO:0000256" key="1">
    <source>
        <dbReference type="SAM" id="Phobius"/>
    </source>
</evidence>
<reference evidence="3 4" key="1">
    <citation type="submission" date="2019-08" db="EMBL/GenBank/DDBJ databases">
        <title>Arthrobacter sp. nov., isolated from plateau pika and Tibetan wild ass.</title>
        <authorList>
            <person name="Ge Y."/>
        </authorList>
    </citation>
    <scope>NUCLEOTIDE SEQUENCE [LARGE SCALE GENOMIC DNA]</scope>
    <source>
        <strain evidence="3 4">785</strain>
    </source>
</reference>
<sequence>MRTPVEHRPTYHLSLTCRNLSNCGCTAAVKHVRARASTTSLPANGHPANRAPGRCLRSRRGPVPYCGNVRILRWFLGHRLLRRSTTAAACLLAVWLLVASILFVYPSASAAEPARADAVVVLAGASSERLPVGRDLVRQGYAPVLALSATYTPGNKDTDSVCARNLNPRIVCFSPDPMTTRGEARAVARLARDRGWTDIIVVTSRYHVTRAELNLEQCSSVHITMVESAPQLGPGQWLGRFVEETGGVAAGLIRPACANPV</sequence>
<protein>
    <recommendedName>
        <fullName evidence="2">DUF218 domain-containing protein</fullName>
    </recommendedName>
</protein>